<dbReference type="InterPro" id="IPR000595">
    <property type="entry name" value="cNMP-bd_dom"/>
</dbReference>
<dbReference type="Proteomes" id="UP000002215">
    <property type="component" value="Chromosome"/>
</dbReference>
<dbReference type="SUPFAM" id="SSF51206">
    <property type="entry name" value="cAMP-binding domain-like"/>
    <property type="match status" value="1"/>
</dbReference>
<protein>
    <submittedName>
        <fullName evidence="2">Transcriptional regulator, Crp/Fnr family</fullName>
    </submittedName>
</protein>
<dbReference type="Pfam" id="PF00027">
    <property type="entry name" value="cNMP_binding"/>
    <property type="match status" value="1"/>
</dbReference>
<organism evidence="2 3">
    <name type="scientific">Chitinophaga pinensis (strain ATCC 43595 / DSM 2588 / LMG 13176 / NBRC 15968 / NCIMB 11800 / UQM 2034)</name>
    <dbReference type="NCBI Taxonomy" id="485918"/>
    <lineage>
        <taxon>Bacteria</taxon>
        <taxon>Pseudomonadati</taxon>
        <taxon>Bacteroidota</taxon>
        <taxon>Chitinophagia</taxon>
        <taxon>Chitinophagales</taxon>
        <taxon>Chitinophagaceae</taxon>
        <taxon>Chitinophaga</taxon>
    </lineage>
</organism>
<reference evidence="2 3" key="2">
    <citation type="journal article" date="2010" name="Stand. Genomic Sci.">
        <title>Complete genome sequence of Chitinophaga pinensis type strain (UQM 2034).</title>
        <authorList>
            <person name="Glavina Del Rio T."/>
            <person name="Abt B."/>
            <person name="Spring S."/>
            <person name="Lapidus A."/>
            <person name="Nolan M."/>
            <person name="Tice H."/>
            <person name="Copeland A."/>
            <person name="Cheng J.F."/>
            <person name="Chen F."/>
            <person name="Bruce D."/>
            <person name="Goodwin L."/>
            <person name="Pitluck S."/>
            <person name="Ivanova N."/>
            <person name="Mavromatis K."/>
            <person name="Mikhailova N."/>
            <person name="Pati A."/>
            <person name="Chen A."/>
            <person name="Palaniappan K."/>
            <person name="Land M."/>
            <person name="Hauser L."/>
            <person name="Chang Y.J."/>
            <person name="Jeffries C.D."/>
            <person name="Chain P."/>
            <person name="Saunders E."/>
            <person name="Detter J.C."/>
            <person name="Brettin T."/>
            <person name="Rohde M."/>
            <person name="Goker M."/>
            <person name="Bristow J."/>
            <person name="Eisen J.A."/>
            <person name="Markowitz V."/>
            <person name="Hugenholtz P."/>
            <person name="Kyrpides N.C."/>
            <person name="Klenk H.P."/>
            <person name="Lucas S."/>
        </authorList>
    </citation>
    <scope>NUCLEOTIDE SEQUENCE [LARGE SCALE GENOMIC DNA]</scope>
    <source>
        <strain evidence="3">ATCC 43595 / DSM 2588 / LMG 13176 / NBRC 15968 / NCIMB 11800 / UQM 2034</strain>
    </source>
</reference>
<dbReference type="InterPro" id="IPR018490">
    <property type="entry name" value="cNMP-bd_dom_sf"/>
</dbReference>
<dbReference type="RefSeq" id="WP_012792213.1">
    <property type="nucleotide sequence ID" value="NC_013132.1"/>
</dbReference>
<gene>
    <name evidence="2" type="ordered locus">Cpin_4604</name>
</gene>
<dbReference type="EMBL" id="CP001699">
    <property type="protein sequence ID" value="ACU62045.1"/>
    <property type="molecule type" value="Genomic_DNA"/>
</dbReference>
<dbReference type="InterPro" id="IPR014710">
    <property type="entry name" value="RmlC-like_jellyroll"/>
</dbReference>
<accession>A0A979GYV0</accession>
<name>A0A979GYV0_CHIPD</name>
<feature type="domain" description="Cyclic nucleotide-binding" evidence="1">
    <location>
        <begin position="11"/>
        <end position="115"/>
    </location>
</feature>
<dbReference type="PROSITE" id="PS50042">
    <property type="entry name" value="CNMP_BINDING_3"/>
    <property type="match status" value="1"/>
</dbReference>
<proteinExistence type="predicted"/>
<evidence type="ECO:0000259" key="1">
    <source>
        <dbReference type="PROSITE" id="PS50042"/>
    </source>
</evidence>
<dbReference type="Gene3D" id="2.60.120.10">
    <property type="entry name" value="Jelly Rolls"/>
    <property type="match status" value="1"/>
</dbReference>
<evidence type="ECO:0000313" key="3">
    <source>
        <dbReference type="Proteomes" id="UP000002215"/>
    </source>
</evidence>
<evidence type="ECO:0000313" key="2">
    <source>
        <dbReference type="EMBL" id="ACU62045.1"/>
    </source>
</evidence>
<dbReference type="OrthoDB" id="9152304at2"/>
<dbReference type="KEGG" id="cpi:Cpin_4604"/>
<reference evidence="3" key="1">
    <citation type="submission" date="2009-08" db="EMBL/GenBank/DDBJ databases">
        <title>The complete genome of Chitinophaga pinensis DSM 2588.</title>
        <authorList>
            <consortium name="US DOE Joint Genome Institute (JGI-PGF)"/>
            <person name="Lucas S."/>
            <person name="Copeland A."/>
            <person name="Lapidus A."/>
            <person name="Glavina del Rio T."/>
            <person name="Dalin E."/>
            <person name="Tice H."/>
            <person name="Bruce D."/>
            <person name="Goodwin L."/>
            <person name="Pitluck S."/>
            <person name="Kyrpides N."/>
            <person name="Mavromatis K."/>
            <person name="Ivanova N."/>
            <person name="Mikhailova N."/>
            <person name="Sims D."/>
            <person name="Meinche L."/>
            <person name="Brettin T."/>
            <person name="Detter J.C."/>
            <person name="Han C."/>
            <person name="Larimer F."/>
            <person name="Land M."/>
            <person name="Hauser L."/>
            <person name="Markowitz V."/>
            <person name="Cheng J.-F."/>
            <person name="Hugenholtz P."/>
            <person name="Woyke T."/>
            <person name="Wu D."/>
            <person name="Spring S."/>
            <person name="Klenk H.-P."/>
            <person name="Eisen J.A."/>
        </authorList>
    </citation>
    <scope>NUCLEOTIDE SEQUENCE [LARGE SCALE GENOMIC DNA]</scope>
    <source>
        <strain evidence="3">ATCC 43595 / DSM 2588 / LMG 13176 / NBRC 15968 / NCIMB 11800 / UQM 2034</strain>
    </source>
</reference>
<dbReference type="CDD" id="cd00038">
    <property type="entry name" value="CAP_ED"/>
    <property type="match status" value="1"/>
</dbReference>
<sequence length="194" mass="22801">MFEVFEQYLKERSALTDEEIAQIRAVTVPKRLRKKQYLLQEGDISHYNAFVVKGCLRLYHVGDNGFEHILRFAIETWWMSDYESYNCGSQSKNNIDALEDSDLLLIDKKDFDMLVETVANFRILKDKLEAKSYNASQARILSNISDTAEKRYENFIKTYPDIYNRVPLHMVASYLGLTRETLSRIRSQYTKTEK</sequence>
<dbReference type="AlphaFoldDB" id="A0A979GYV0"/>